<feature type="compositionally biased region" description="Basic and acidic residues" evidence="1">
    <location>
        <begin position="78"/>
        <end position="104"/>
    </location>
</feature>
<keyword evidence="2" id="KW-0472">Membrane</keyword>
<gene>
    <name evidence="3" type="ORF">CONCODRAFT_2580</name>
</gene>
<evidence type="ECO:0000313" key="4">
    <source>
        <dbReference type="Proteomes" id="UP000070444"/>
    </source>
</evidence>
<proteinExistence type="predicted"/>
<name>A0A137PH90_CONC2</name>
<evidence type="ECO:0000256" key="2">
    <source>
        <dbReference type="SAM" id="Phobius"/>
    </source>
</evidence>
<dbReference type="Proteomes" id="UP000070444">
    <property type="component" value="Unassembled WGS sequence"/>
</dbReference>
<organism evidence="3 4">
    <name type="scientific">Conidiobolus coronatus (strain ATCC 28846 / CBS 209.66 / NRRL 28638)</name>
    <name type="common">Delacroixia coronata</name>
    <dbReference type="NCBI Taxonomy" id="796925"/>
    <lineage>
        <taxon>Eukaryota</taxon>
        <taxon>Fungi</taxon>
        <taxon>Fungi incertae sedis</taxon>
        <taxon>Zoopagomycota</taxon>
        <taxon>Entomophthoromycotina</taxon>
        <taxon>Entomophthoromycetes</taxon>
        <taxon>Entomophthorales</taxon>
        <taxon>Ancylistaceae</taxon>
        <taxon>Conidiobolus</taxon>
    </lineage>
</organism>
<reference evidence="3 4" key="1">
    <citation type="journal article" date="2015" name="Genome Biol. Evol.">
        <title>Phylogenomic analyses indicate that early fungi evolved digesting cell walls of algal ancestors of land plants.</title>
        <authorList>
            <person name="Chang Y."/>
            <person name="Wang S."/>
            <person name="Sekimoto S."/>
            <person name="Aerts A.L."/>
            <person name="Choi C."/>
            <person name="Clum A."/>
            <person name="LaButti K.M."/>
            <person name="Lindquist E.A."/>
            <person name="Yee Ngan C."/>
            <person name="Ohm R.A."/>
            <person name="Salamov A.A."/>
            <person name="Grigoriev I.V."/>
            <person name="Spatafora J.W."/>
            <person name="Berbee M.L."/>
        </authorList>
    </citation>
    <scope>NUCLEOTIDE SEQUENCE [LARGE SCALE GENOMIC DNA]</scope>
    <source>
        <strain evidence="3 4">NRRL 28638</strain>
    </source>
</reference>
<dbReference type="EMBL" id="KQ964424">
    <property type="protein sequence ID" value="KXN74376.1"/>
    <property type="molecule type" value="Genomic_DNA"/>
</dbReference>
<evidence type="ECO:0000256" key="1">
    <source>
        <dbReference type="SAM" id="MobiDB-lite"/>
    </source>
</evidence>
<sequence length="104" mass="11727">MSYIPGTSISDLVLISLSVVVVAIVGLLSLNWYKNKKLRRIVRENREAEGNLHDLNLEFLDPLPVYEAPPDYCAESSQESRRNGDGDREGVANETERIEVRVIN</sequence>
<protein>
    <submittedName>
        <fullName evidence="3">Uncharacterized protein</fullName>
    </submittedName>
</protein>
<keyword evidence="4" id="KW-1185">Reference proteome</keyword>
<keyword evidence="2" id="KW-0812">Transmembrane</keyword>
<feature type="region of interest" description="Disordered" evidence="1">
    <location>
        <begin position="71"/>
        <end position="104"/>
    </location>
</feature>
<keyword evidence="2" id="KW-1133">Transmembrane helix</keyword>
<feature type="transmembrane region" description="Helical" evidence="2">
    <location>
        <begin position="12"/>
        <end position="33"/>
    </location>
</feature>
<accession>A0A137PH90</accession>
<dbReference type="AlphaFoldDB" id="A0A137PH90"/>
<evidence type="ECO:0000313" key="3">
    <source>
        <dbReference type="EMBL" id="KXN74376.1"/>
    </source>
</evidence>